<organism evidence="4 5">
    <name type="scientific">Yersinia ruckeri</name>
    <dbReference type="NCBI Taxonomy" id="29486"/>
    <lineage>
        <taxon>Bacteria</taxon>
        <taxon>Pseudomonadati</taxon>
        <taxon>Pseudomonadota</taxon>
        <taxon>Gammaproteobacteria</taxon>
        <taxon>Enterobacterales</taxon>
        <taxon>Yersiniaceae</taxon>
        <taxon>Yersinia</taxon>
    </lineage>
</organism>
<dbReference type="PATRIC" id="fig|29486.44.peg.372"/>
<dbReference type="Gene3D" id="3.60.110.10">
    <property type="entry name" value="Carbon-nitrogen hydrolase"/>
    <property type="match status" value="1"/>
</dbReference>
<evidence type="ECO:0000256" key="1">
    <source>
        <dbReference type="ARBA" id="ARBA00022801"/>
    </source>
</evidence>
<dbReference type="EMBL" id="LN681231">
    <property type="protein sequence ID" value="CEK28940.1"/>
    <property type="molecule type" value="Genomic_DNA"/>
</dbReference>
<dbReference type="AlphaFoldDB" id="A0A085UAU7"/>
<dbReference type="InterPro" id="IPR036526">
    <property type="entry name" value="C-N_Hydrolase_sf"/>
</dbReference>
<evidence type="ECO:0000259" key="2">
    <source>
        <dbReference type="PROSITE" id="PS50263"/>
    </source>
</evidence>
<evidence type="ECO:0000313" key="3">
    <source>
        <dbReference type="EMBL" id="CEK28940.1"/>
    </source>
</evidence>
<dbReference type="RefSeq" id="WP_038241212.1">
    <property type="nucleotide sequence ID" value="NZ_CCYO01000012.1"/>
</dbReference>
<evidence type="ECO:0000313" key="4">
    <source>
        <dbReference type="EMBL" id="SUQ01157.1"/>
    </source>
</evidence>
<dbReference type="InterPro" id="IPR050027">
    <property type="entry name" value="Nit1_Morganellaceae"/>
</dbReference>
<evidence type="ECO:0000313" key="5">
    <source>
        <dbReference type="Proteomes" id="UP000255169"/>
    </source>
</evidence>
<dbReference type="GeneID" id="66880811"/>
<dbReference type="KEGG" id="yrb:UGYR_08245"/>
<dbReference type="CDD" id="cd07572">
    <property type="entry name" value="nit"/>
    <property type="match status" value="1"/>
</dbReference>
<dbReference type="EC" id="3.5.1.100" evidence="4"/>
<dbReference type="OrthoDB" id="9811121at2"/>
<keyword evidence="5" id="KW-1185">Reference proteome</keyword>
<dbReference type="PANTHER" id="PTHR23088:SF27">
    <property type="entry name" value="DEAMINATED GLUTATHIONE AMIDASE"/>
    <property type="match status" value="1"/>
</dbReference>
<protein>
    <submittedName>
        <fullName evidence="3">Predicted amidohydrolase</fullName>
    </submittedName>
    <submittedName>
        <fullName evidence="4">Putative carbon-nitrogen hydrolase</fullName>
        <ecNumber evidence="4">3.5.1.100</ecNumber>
    </submittedName>
</protein>
<dbReference type="STRING" id="29486.UGYR_08245"/>
<dbReference type="eggNOG" id="COG0388">
    <property type="taxonomic scope" value="Bacteria"/>
</dbReference>
<reference evidence="3" key="1">
    <citation type="journal article" date="2015" name="Genome Announc.">
        <title>Complete Genome Sequence of Yersinia ruckeri Strain CSF007-82, Etiologic Agent of Red Mouth Disease in Salmonid Fish.</title>
        <authorList>
            <person name="Nelson M.C."/>
            <person name="LaPatra S.E."/>
            <person name="Welch T.J."/>
            <person name="Graf J."/>
        </authorList>
    </citation>
    <scope>NUCLEOTIDE SEQUENCE</scope>
    <source>
        <strain evidence="3">CSF007-82</strain>
    </source>
</reference>
<sequence length="286" mass="32185">MKNANVALLQLCSGEQTRSNLAQIEQQIKQLNSGIKLVMTPENALLFSNPDAYRKQAERHNDGPLQQSIRDMARRYGIWLLVGSMPMISRESPDRITTSSLLFDDKGELQARYDKIHMFDVDINDSHGHYRESDTYQPGEHLTVVDTPVGRLGMTLCYDLRFPGLFQALRAQGAEIISVPAAFTRVTGEAHWEVLLRARAIENQCMILAPAQVGSHGLTRRTWGHSMAVDAWGKILGENPDNVSALKVRVDINGLQKIRKQMPVMQHNRFQPSLVPPFNEVSSNKE</sequence>
<dbReference type="InterPro" id="IPR045254">
    <property type="entry name" value="Nit1/2_C-N_Hydrolase"/>
</dbReference>
<dbReference type="PROSITE" id="PS50263">
    <property type="entry name" value="CN_HYDROLASE"/>
    <property type="match status" value="1"/>
</dbReference>
<reference evidence="4 5" key="2">
    <citation type="submission" date="2018-06" db="EMBL/GenBank/DDBJ databases">
        <authorList>
            <consortium name="Pathogen Informatics"/>
            <person name="Doyle S."/>
        </authorList>
    </citation>
    <scope>NUCLEOTIDE SEQUENCE [LARGE SCALE GENOMIC DNA]</scope>
    <source>
        <strain evidence="4 5">NCTC10476</strain>
    </source>
</reference>
<proteinExistence type="predicted"/>
<dbReference type="SUPFAM" id="SSF56317">
    <property type="entry name" value="Carbon-nitrogen hydrolase"/>
    <property type="match status" value="1"/>
</dbReference>
<dbReference type="Proteomes" id="UP000255169">
    <property type="component" value="Unassembled WGS sequence"/>
</dbReference>
<feature type="domain" description="CN hydrolase" evidence="2">
    <location>
        <begin position="4"/>
        <end position="254"/>
    </location>
</feature>
<dbReference type="PANTHER" id="PTHR23088">
    <property type="entry name" value="NITRILASE-RELATED"/>
    <property type="match status" value="1"/>
</dbReference>
<dbReference type="NCBIfam" id="NF043013">
    <property type="entry name" value="DeGluthAmidYersProt"/>
    <property type="match status" value="1"/>
</dbReference>
<gene>
    <name evidence="4" type="primary">ramA</name>
    <name evidence="3" type="ORF">CSF007_16090</name>
    <name evidence="4" type="ORF">NCTC10476_02504</name>
</gene>
<dbReference type="EMBL" id="UHJG01000001">
    <property type="protein sequence ID" value="SUQ01157.1"/>
    <property type="molecule type" value="Genomic_DNA"/>
</dbReference>
<name>A0A085UAU7_YERRU</name>
<dbReference type="Pfam" id="PF00795">
    <property type="entry name" value="CN_hydrolase"/>
    <property type="match status" value="1"/>
</dbReference>
<dbReference type="GO" id="GO:0016811">
    <property type="term" value="F:hydrolase activity, acting on carbon-nitrogen (but not peptide) bonds, in linear amides"/>
    <property type="evidence" value="ECO:0007669"/>
    <property type="project" value="InterPro"/>
</dbReference>
<keyword evidence="1 4" id="KW-0378">Hydrolase</keyword>
<accession>A0A085UAU7</accession>
<dbReference type="InterPro" id="IPR003010">
    <property type="entry name" value="C-N_Hydrolase"/>
</dbReference>